<dbReference type="SUPFAM" id="SSF46894">
    <property type="entry name" value="C-terminal effector domain of the bipartite response regulators"/>
    <property type="match status" value="1"/>
</dbReference>
<evidence type="ECO:0000259" key="4">
    <source>
        <dbReference type="PROSITE" id="PS51755"/>
    </source>
</evidence>
<dbReference type="GO" id="GO:0003677">
    <property type="term" value="F:DNA binding"/>
    <property type="evidence" value="ECO:0007669"/>
    <property type="project" value="UniProtKB-UniRule"/>
</dbReference>
<keyword evidence="6" id="KW-1185">Reference proteome</keyword>
<dbReference type="Gene3D" id="1.10.10.10">
    <property type="entry name" value="Winged helix-like DNA-binding domain superfamily/Winged helix DNA-binding domain"/>
    <property type="match status" value="1"/>
</dbReference>
<dbReference type="PRINTS" id="PR00364">
    <property type="entry name" value="DISEASERSIST"/>
</dbReference>
<dbReference type="GO" id="GO:0006355">
    <property type="term" value="P:regulation of DNA-templated transcription"/>
    <property type="evidence" value="ECO:0007669"/>
    <property type="project" value="InterPro"/>
</dbReference>
<sequence>MIRFGILGPLEVRDDGQIVDVGGPRQRTVLARLLLDPGRVVSADRLIEDVWNGHPPRSAAKTLQKYIWQLRTVLPDPVLHTRGAGYLLDVDVDGLDARIFERLLDAHDYSAALELWRGDVLSDLPNLACAEAERARLNELRMFAIESRLGDDLAAGRHAEAVGELSELVAEHPLRERFTSLLMLALYRSGRQVEALQAFDRHRQKLLDQLGVDPAVDVRSLQGAILRHDPGLKPPVPDDERAGNLPLMLSSFVGRIDEIASAAGVLGKHRLVTFIGPGGVGKTRLAVELGKHVAERFPGGVWLVDLAGVQTADVIPMTLASALTIDARHAPDELTAVTAGLGQRPPCLVILDNCEHVAEGAAAAAMNLLRNAKQVRILATSRRSLGVDGEFVRPVRPLPDDDATALFAERARLAAGGDPDVSPEVAQEVCRRVDGLPLAIELVASQLRVLHADELIDRLADTLTFHRPAANASPRQHTLADTVQWSHDLLPQAVRDTFARLGVFVSSFTLHAAETVCGHTGTAVADVLGHIATLVDHSLLVRDDAAAAPSRYRLLEPLRLFAVARLTETGRAHHVHRAHAEFFLAAVGEHADRLYGPREMRARADIEGEEPNIHAALDWARDHDPALALRFAIALRPYWEMRWRERYGLGYLESVFDRDPEVPDDLLAWALTAFAAMAAGPGEARRAIPRAVQAVDAFRRLGDPRGLCEALTALGAALGNQGRLDEADAALTEGLSLSRRLHDDRMTARLLHAADFVARRRGEHARAAHLSREEVALWRGLGSRRGEATALRCLAVSMHHLGDGAEATALCHRARDVWASLDDSAAIAHVQATLADFALASGSLTEAARQYDAALVGLRAVGDRRCTASTYKNLAAIAAHRGENRRAATLFAKSIGLRHDLGDEAGLAELFDGLAHLAVLDGRADDAATLGAAAAALRDRTGVAASVEESEAAGRTLSAAEAELGAQRFAASCLRGQSMSMAEVVDFALGQS</sequence>
<accession>A0A439DZY8</accession>
<dbReference type="Proteomes" id="UP000287177">
    <property type="component" value="Unassembled WGS sequence"/>
</dbReference>
<dbReference type="Gene3D" id="3.40.50.300">
    <property type="entry name" value="P-loop containing nucleotide triphosphate hydrolases"/>
    <property type="match status" value="1"/>
</dbReference>
<dbReference type="InterPro" id="IPR001867">
    <property type="entry name" value="OmpR/PhoB-type_DNA-bd"/>
</dbReference>
<reference evidence="5 6" key="1">
    <citation type="submission" date="2013-06" db="EMBL/GenBank/DDBJ databases">
        <title>The draft sequence of the Mycobacterium elephantis genome.</title>
        <authorList>
            <person name="Pettersson F.B."/>
            <person name="Das S."/>
            <person name="Dasgupta S."/>
            <person name="Bhattacharya A."/>
            <person name="Kirsebom L.A."/>
        </authorList>
    </citation>
    <scope>NUCLEOTIDE SEQUENCE [LARGE SCALE GENOMIC DNA]</scope>
    <source>
        <strain evidence="5 6">DSM 44368</strain>
    </source>
</reference>
<dbReference type="SUPFAM" id="SSF48452">
    <property type="entry name" value="TPR-like"/>
    <property type="match status" value="3"/>
</dbReference>
<dbReference type="InterPro" id="IPR036388">
    <property type="entry name" value="WH-like_DNA-bd_sf"/>
</dbReference>
<keyword evidence="2 3" id="KW-0238">DNA-binding</keyword>
<proteinExistence type="inferred from homology"/>
<dbReference type="AlphaFoldDB" id="A0A439DZY8"/>
<dbReference type="InterPro" id="IPR027417">
    <property type="entry name" value="P-loop_NTPase"/>
</dbReference>
<dbReference type="PANTHER" id="PTHR47691">
    <property type="entry name" value="REGULATOR-RELATED"/>
    <property type="match status" value="1"/>
</dbReference>
<dbReference type="Gene3D" id="1.25.40.10">
    <property type="entry name" value="Tetratricopeptide repeat domain"/>
    <property type="match status" value="2"/>
</dbReference>
<dbReference type="InterPro" id="IPR019734">
    <property type="entry name" value="TPR_rpt"/>
</dbReference>
<dbReference type="Pfam" id="PF00486">
    <property type="entry name" value="Trans_reg_C"/>
    <property type="match status" value="1"/>
</dbReference>
<name>A0A439DZY8_9MYCO</name>
<evidence type="ECO:0000256" key="2">
    <source>
        <dbReference type="ARBA" id="ARBA00023125"/>
    </source>
</evidence>
<organism evidence="5 6">
    <name type="scientific">Mycolicibacterium elephantis DSM 44368</name>
    <dbReference type="NCBI Taxonomy" id="1335622"/>
    <lineage>
        <taxon>Bacteria</taxon>
        <taxon>Bacillati</taxon>
        <taxon>Actinomycetota</taxon>
        <taxon>Actinomycetes</taxon>
        <taxon>Mycobacteriales</taxon>
        <taxon>Mycobacteriaceae</taxon>
        <taxon>Mycolicibacterium</taxon>
    </lineage>
</organism>
<dbReference type="EMBL" id="ATDN01000001">
    <property type="protein sequence ID" value="RWA23729.1"/>
    <property type="molecule type" value="Genomic_DNA"/>
</dbReference>
<gene>
    <name evidence="5" type="ORF">MELE44368_00575</name>
</gene>
<dbReference type="Pfam" id="PF03704">
    <property type="entry name" value="BTAD"/>
    <property type="match status" value="1"/>
</dbReference>
<dbReference type="InterPro" id="IPR011990">
    <property type="entry name" value="TPR-like_helical_dom_sf"/>
</dbReference>
<dbReference type="PANTHER" id="PTHR47691:SF3">
    <property type="entry name" value="HTH-TYPE TRANSCRIPTIONAL REGULATOR RV0890C-RELATED"/>
    <property type="match status" value="1"/>
</dbReference>
<dbReference type="GO" id="GO:0000160">
    <property type="term" value="P:phosphorelay signal transduction system"/>
    <property type="evidence" value="ECO:0007669"/>
    <property type="project" value="InterPro"/>
</dbReference>
<feature type="DNA-binding region" description="OmpR/PhoB-type" evidence="3">
    <location>
        <begin position="1"/>
        <end position="90"/>
    </location>
</feature>
<feature type="domain" description="OmpR/PhoB-type" evidence="4">
    <location>
        <begin position="1"/>
        <end position="90"/>
    </location>
</feature>
<evidence type="ECO:0000256" key="1">
    <source>
        <dbReference type="ARBA" id="ARBA00005820"/>
    </source>
</evidence>
<dbReference type="CDD" id="cd15831">
    <property type="entry name" value="BTAD"/>
    <property type="match status" value="1"/>
</dbReference>
<protein>
    <recommendedName>
        <fullName evidence="4">OmpR/PhoB-type domain-containing protein</fullName>
    </recommendedName>
</protein>
<evidence type="ECO:0000313" key="6">
    <source>
        <dbReference type="Proteomes" id="UP000287177"/>
    </source>
</evidence>
<comment type="caution">
    <text evidence="5">The sequence shown here is derived from an EMBL/GenBank/DDBJ whole genome shotgun (WGS) entry which is preliminary data.</text>
</comment>
<evidence type="ECO:0000313" key="5">
    <source>
        <dbReference type="EMBL" id="RWA23729.1"/>
    </source>
</evidence>
<dbReference type="InterPro" id="IPR058852">
    <property type="entry name" value="HTH_77"/>
</dbReference>
<dbReference type="PROSITE" id="PS51755">
    <property type="entry name" value="OMPR_PHOB"/>
    <property type="match status" value="1"/>
</dbReference>
<dbReference type="Pfam" id="PF25872">
    <property type="entry name" value="HTH_77"/>
    <property type="match status" value="1"/>
</dbReference>
<dbReference type="SMART" id="SM00862">
    <property type="entry name" value="Trans_reg_C"/>
    <property type="match status" value="1"/>
</dbReference>
<dbReference type="SMART" id="SM01043">
    <property type="entry name" value="BTAD"/>
    <property type="match status" value="1"/>
</dbReference>
<dbReference type="GO" id="GO:0043531">
    <property type="term" value="F:ADP binding"/>
    <property type="evidence" value="ECO:0007669"/>
    <property type="project" value="InterPro"/>
</dbReference>
<dbReference type="SMART" id="SM00028">
    <property type="entry name" value="TPR"/>
    <property type="match status" value="3"/>
</dbReference>
<dbReference type="SUPFAM" id="SSF52540">
    <property type="entry name" value="P-loop containing nucleoside triphosphate hydrolases"/>
    <property type="match status" value="1"/>
</dbReference>
<dbReference type="InterPro" id="IPR005158">
    <property type="entry name" value="BTAD"/>
</dbReference>
<comment type="similarity">
    <text evidence="1">Belongs to the AfsR/DnrI/RedD regulatory family.</text>
</comment>
<dbReference type="InterPro" id="IPR016032">
    <property type="entry name" value="Sig_transdc_resp-reg_C-effctor"/>
</dbReference>
<evidence type="ECO:0000256" key="3">
    <source>
        <dbReference type="PROSITE-ProRule" id="PRU01091"/>
    </source>
</evidence>